<dbReference type="Pfam" id="PF07949">
    <property type="entry name" value="YbbR"/>
    <property type="match status" value="1"/>
</dbReference>
<evidence type="ECO:0008006" key="4">
    <source>
        <dbReference type="Google" id="ProtNLM"/>
    </source>
</evidence>
<proteinExistence type="predicted"/>
<dbReference type="AlphaFoldDB" id="X1MPW7"/>
<gene>
    <name evidence="3" type="ORF">S06H3_13861</name>
</gene>
<dbReference type="Gene3D" id="2.170.120.30">
    <property type="match status" value="2"/>
</dbReference>
<dbReference type="InterPro" id="IPR012505">
    <property type="entry name" value="YbbR"/>
</dbReference>
<dbReference type="EMBL" id="BARV01006763">
    <property type="protein sequence ID" value="GAI16730.1"/>
    <property type="molecule type" value="Genomic_DNA"/>
</dbReference>
<keyword evidence="2" id="KW-0812">Transmembrane</keyword>
<accession>X1MPW7</accession>
<keyword evidence="2" id="KW-0472">Membrane</keyword>
<feature type="region of interest" description="Disordered" evidence="1">
    <location>
        <begin position="1"/>
        <end position="22"/>
    </location>
</feature>
<reference evidence="3" key="1">
    <citation type="journal article" date="2014" name="Front. Microbiol.">
        <title>High frequency of phylogenetically diverse reductive dehalogenase-homologous genes in deep subseafloor sedimentary metagenomes.</title>
        <authorList>
            <person name="Kawai M."/>
            <person name="Futagami T."/>
            <person name="Toyoda A."/>
            <person name="Takaki Y."/>
            <person name="Nishi S."/>
            <person name="Hori S."/>
            <person name="Arai W."/>
            <person name="Tsubouchi T."/>
            <person name="Morono Y."/>
            <person name="Uchiyama I."/>
            <person name="Ito T."/>
            <person name="Fujiyama A."/>
            <person name="Inagaki F."/>
            <person name="Takami H."/>
        </authorList>
    </citation>
    <scope>NUCLEOTIDE SEQUENCE</scope>
    <source>
        <strain evidence="3">Expedition CK06-06</strain>
    </source>
</reference>
<organism evidence="3">
    <name type="scientific">marine sediment metagenome</name>
    <dbReference type="NCBI Taxonomy" id="412755"/>
    <lineage>
        <taxon>unclassified sequences</taxon>
        <taxon>metagenomes</taxon>
        <taxon>ecological metagenomes</taxon>
    </lineage>
</organism>
<dbReference type="Gene3D" id="2.170.120.40">
    <property type="entry name" value="YbbR-like domain"/>
    <property type="match status" value="1"/>
</dbReference>
<feature type="transmembrane region" description="Helical" evidence="2">
    <location>
        <begin position="29"/>
        <end position="52"/>
    </location>
</feature>
<dbReference type="InterPro" id="IPR053154">
    <property type="entry name" value="c-di-AMP_regulator"/>
</dbReference>
<comment type="caution">
    <text evidence="3">The sequence shown here is derived from an EMBL/GenBank/DDBJ whole genome shotgun (WGS) entry which is preliminary data.</text>
</comment>
<evidence type="ECO:0000313" key="3">
    <source>
        <dbReference type="EMBL" id="GAI16730.1"/>
    </source>
</evidence>
<evidence type="ECO:0000256" key="1">
    <source>
        <dbReference type="SAM" id="MobiDB-lite"/>
    </source>
</evidence>
<dbReference type="PANTHER" id="PTHR37804">
    <property type="entry name" value="CDAA REGULATORY PROTEIN CDAR"/>
    <property type="match status" value="1"/>
</dbReference>
<sequence length="328" mass="36499">MNNSCNQFNPPPTDDMQSKSKIQNPKSKIPYKSVLLILATLVLLLIVGLLFYEEQEEVTLAIPVRFERIHHDLIAVRNIPVLEARLKGPTRVLKALKDSQLSYKIDLSTAKPGPLFIKISSEMIKVPWRVSVLEIDPAYFRITIEKRIEKIVPIVADLNKDPAPGYIISRVAAAPSMVRLTGPMSVLDKISAVRTTPVDVGGLTETIKKKVALNLNHNPHVQAIGDSLVEVEIVVKEKIVEKWLDVAIQATGGNYRYVITPDRIEILIRGPLNTLKKLAQDNGIQVYVDLKGLKPGTYVRRAVIKPPLNTTLVEAKPEVFTVKVFESG</sequence>
<name>X1MPW7_9ZZZZ</name>
<keyword evidence="2" id="KW-1133">Transmembrane helix</keyword>
<evidence type="ECO:0000256" key="2">
    <source>
        <dbReference type="SAM" id="Phobius"/>
    </source>
</evidence>
<protein>
    <recommendedName>
        <fullName evidence="4">YbbR-like domain-containing protein</fullName>
    </recommendedName>
</protein>
<dbReference type="PANTHER" id="PTHR37804:SF1">
    <property type="entry name" value="CDAA REGULATORY PROTEIN CDAR"/>
    <property type="match status" value="1"/>
</dbReference>